<protein>
    <submittedName>
        <fullName evidence="3">LANO_0H21154g1_1</fullName>
    </submittedName>
</protein>
<organism evidence="3 4">
    <name type="scientific">Lachancea nothofagi CBS 11611</name>
    <dbReference type="NCBI Taxonomy" id="1266666"/>
    <lineage>
        <taxon>Eukaryota</taxon>
        <taxon>Fungi</taxon>
        <taxon>Dikarya</taxon>
        <taxon>Ascomycota</taxon>
        <taxon>Saccharomycotina</taxon>
        <taxon>Saccharomycetes</taxon>
        <taxon>Saccharomycetales</taxon>
        <taxon>Saccharomycetaceae</taxon>
        <taxon>Lachancea</taxon>
    </lineage>
</organism>
<dbReference type="Pfam" id="PF22542">
    <property type="entry name" value="Utp8_C"/>
    <property type="match status" value="1"/>
</dbReference>
<sequence>MPSISQPFRLTALPKIASLNNYASQANLLQVADTLTPSTNYINVGISGSAISQYVINPTPKLVYNLPISSTNVVNACDVAQLEDDEVWCYALQANKTFSIHCLQKPVSSAPASDSHFGETYASNKIAVSDQPVSVKVIGAKKTIVTVLRSGLVQFYDYSLKLQYSFDSSYKNVQFVQHFTNESKQDFVFILSDIQGKKVSFKLLELAQPDAAVPAKELSSVILEDFQLKNSEIFYQFGKIYRLHGKSIDVYTLPYFQHSHTISLPFLSKGETSFKPISQNRALLTCDNQLYLLDLLHNAILSHRELTHVKTFQLLTTAVVPGNFSANNKTIAIGVSTKHGANPTSSLDIVNIDVGTGTLKDSMGKGFSPQNTKSKHLQPLLDENSDVENYEYDYDQILEQLRKAAGNVDKFDSIFFPKLGIKQDYYTESDRFINDQNFLRNVASTIFENFNSQYPKALPYLLTHPLFPKSHTQDILQRLKDHPRLFKQAIVTCPNLSLDELLQELFTVLNDELCLDLSLRILQDFNKDIIKETIKTKSKIDVNNFISFVMNDNIDEDRIKNKPRLFQLLNLVLDSVGLFSLGDETLAKLSDYIEQQLKVVKQNVELFNLLEDKNIKNISNQNQTDVSASNEGIIAAYSIEQLEL</sequence>
<name>A0A1G4KNR1_9SACH</name>
<evidence type="ECO:0000313" key="3">
    <source>
        <dbReference type="EMBL" id="SCV06057.1"/>
    </source>
</evidence>
<evidence type="ECO:0000259" key="1">
    <source>
        <dbReference type="Pfam" id="PF10395"/>
    </source>
</evidence>
<feature type="domain" description="Utp8 beta-propeller" evidence="1">
    <location>
        <begin position="1"/>
        <end position="367"/>
    </location>
</feature>
<dbReference type="Proteomes" id="UP000189911">
    <property type="component" value="Chromosome H"/>
</dbReference>
<reference evidence="4" key="1">
    <citation type="submission" date="2016-03" db="EMBL/GenBank/DDBJ databases">
        <authorList>
            <person name="Devillers Hugo."/>
        </authorList>
    </citation>
    <scope>NUCLEOTIDE SEQUENCE [LARGE SCALE GENOMIC DNA]</scope>
</reference>
<dbReference type="OrthoDB" id="4055624at2759"/>
<gene>
    <name evidence="3" type="ORF">LANO_0H21154G</name>
</gene>
<dbReference type="InterPro" id="IPR018843">
    <property type="entry name" value="Utp8_b-prop"/>
</dbReference>
<accession>A0A1G4KNR1</accession>
<keyword evidence="4" id="KW-1185">Reference proteome</keyword>
<dbReference type="AlphaFoldDB" id="A0A1G4KNR1"/>
<feature type="domain" description="Utp8 C-terminal" evidence="2">
    <location>
        <begin position="375"/>
        <end position="627"/>
    </location>
</feature>
<dbReference type="EMBL" id="LT598447">
    <property type="protein sequence ID" value="SCV06057.1"/>
    <property type="molecule type" value="Genomic_DNA"/>
</dbReference>
<dbReference type="Pfam" id="PF10395">
    <property type="entry name" value="Utp8_b_propeller"/>
    <property type="match status" value="1"/>
</dbReference>
<evidence type="ECO:0000313" key="4">
    <source>
        <dbReference type="Proteomes" id="UP000189911"/>
    </source>
</evidence>
<proteinExistence type="predicted"/>
<dbReference type="InterPro" id="IPR053881">
    <property type="entry name" value="Utp8_C"/>
</dbReference>
<evidence type="ECO:0000259" key="2">
    <source>
        <dbReference type="Pfam" id="PF22542"/>
    </source>
</evidence>